<comment type="similarity">
    <text evidence="7">Belongs to the GHMP kinase family. Homoserine kinase subfamily.</text>
</comment>
<dbReference type="UniPathway" id="UPA00050">
    <property type="reaction ID" value="UER00064"/>
</dbReference>
<evidence type="ECO:0000256" key="8">
    <source>
        <dbReference type="NCBIfam" id="TIGR00191"/>
    </source>
</evidence>
<evidence type="ECO:0000256" key="3">
    <source>
        <dbReference type="ARBA" id="ARBA00022697"/>
    </source>
</evidence>
<dbReference type="Proteomes" id="UP000012042">
    <property type="component" value="Chromosome"/>
</dbReference>
<comment type="subcellular location">
    <subcellularLocation>
        <location evidence="7">Cytoplasm</location>
    </subcellularLocation>
</comment>
<dbReference type="HOGENOM" id="CLU_041243_0_0_9"/>
<dbReference type="InterPro" id="IPR020568">
    <property type="entry name" value="Ribosomal_Su5_D2-typ_SF"/>
</dbReference>
<evidence type="ECO:0000259" key="10">
    <source>
        <dbReference type="Pfam" id="PF08544"/>
    </source>
</evidence>
<dbReference type="InterPro" id="IPR013750">
    <property type="entry name" value="GHMP_kinase_C_dom"/>
</dbReference>
<dbReference type="InterPro" id="IPR006204">
    <property type="entry name" value="GHMP_kinase_N_dom"/>
</dbReference>
<dbReference type="GO" id="GO:0004413">
    <property type="term" value="F:homoserine kinase activity"/>
    <property type="evidence" value="ECO:0007669"/>
    <property type="project" value="UniProtKB-UniRule"/>
</dbReference>
<feature type="domain" description="GHMP kinase C-terminal" evidence="10">
    <location>
        <begin position="203"/>
        <end position="274"/>
    </location>
</feature>
<dbReference type="PATRIC" id="fig|1001583.3.peg.549"/>
<dbReference type="GO" id="GO:0005737">
    <property type="term" value="C:cytoplasm"/>
    <property type="evidence" value="ECO:0007669"/>
    <property type="project" value="UniProtKB-SubCell"/>
</dbReference>
<evidence type="ECO:0000256" key="1">
    <source>
        <dbReference type="ARBA" id="ARBA00022605"/>
    </source>
</evidence>
<organism evidence="11 12">
    <name type="scientific">Levilactobacillus brevis KB290</name>
    <dbReference type="NCBI Taxonomy" id="1001583"/>
    <lineage>
        <taxon>Bacteria</taxon>
        <taxon>Bacillati</taxon>
        <taxon>Bacillota</taxon>
        <taxon>Bacilli</taxon>
        <taxon>Lactobacillales</taxon>
        <taxon>Lactobacillaceae</taxon>
        <taxon>Levilactobacillus</taxon>
    </lineage>
</organism>
<keyword evidence="7" id="KW-0963">Cytoplasm</keyword>
<dbReference type="AlphaFoldDB" id="M5ACY5"/>
<accession>M5ACY5</accession>
<evidence type="ECO:0000256" key="5">
    <source>
        <dbReference type="ARBA" id="ARBA00022777"/>
    </source>
</evidence>
<feature type="domain" description="GHMP kinase N-terminal" evidence="9">
    <location>
        <begin position="64"/>
        <end position="141"/>
    </location>
</feature>
<reference evidence="11 12" key="1">
    <citation type="journal article" date="2013" name="PLoS ONE">
        <title>Genomic Analysis by Deep Sequencing of the Probiotic Lactobacillus brevis KB290 Harboring Nine Plasmids Reveals Genomic Stability.</title>
        <authorList>
            <person name="Fukao M."/>
            <person name="Oshima K."/>
            <person name="Morita H."/>
            <person name="Toh H."/>
            <person name="Suda W."/>
            <person name="Kim S.W."/>
            <person name="Suzuki S."/>
            <person name="Yakabe T."/>
            <person name="Hattori M."/>
            <person name="Yajima N."/>
        </authorList>
    </citation>
    <scope>NUCLEOTIDE SEQUENCE [LARGE SCALE GENOMIC DNA]</scope>
    <source>
        <strain evidence="11 12">KB290</strain>
    </source>
</reference>
<comment type="catalytic activity">
    <reaction evidence="7">
        <text>L-homoserine + ATP = O-phospho-L-homoserine + ADP + H(+)</text>
        <dbReference type="Rhea" id="RHEA:13985"/>
        <dbReference type="ChEBI" id="CHEBI:15378"/>
        <dbReference type="ChEBI" id="CHEBI:30616"/>
        <dbReference type="ChEBI" id="CHEBI:57476"/>
        <dbReference type="ChEBI" id="CHEBI:57590"/>
        <dbReference type="ChEBI" id="CHEBI:456216"/>
        <dbReference type="EC" id="2.7.1.39"/>
    </reaction>
</comment>
<dbReference type="Gene3D" id="3.30.70.890">
    <property type="entry name" value="GHMP kinase, C-terminal domain"/>
    <property type="match status" value="1"/>
</dbReference>
<dbReference type="KEGG" id="lbk:LVISKB_0557"/>
<dbReference type="NCBIfam" id="TIGR00191">
    <property type="entry name" value="thrB"/>
    <property type="match status" value="1"/>
</dbReference>
<comment type="function">
    <text evidence="7">Catalyzes the ATP-dependent phosphorylation of L-homoserine to L-homoserine phosphate.</text>
</comment>
<evidence type="ECO:0000256" key="6">
    <source>
        <dbReference type="ARBA" id="ARBA00022840"/>
    </source>
</evidence>
<keyword evidence="6 7" id="KW-0067">ATP-binding</keyword>
<name>M5ACY5_LEVBR</name>
<keyword evidence="1 7" id="KW-0028">Amino-acid biosynthesis</keyword>
<evidence type="ECO:0000256" key="2">
    <source>
        <dbReference type="ARBA" id="ARBA00022679"/>
    </source>
</evidence>
<dbReference type="PANTHER" id="PTHR20861">
    <property type="entry name" value="HOMOSERINE/4-DIPHOSPHOCYTIDYL-2-C-METHYL-D-ERYTHRITOL KINASE"/>
    <property type="match status" value="1"/>
</dbReference>
<gene>
    <name evidence="7" type="primary">thrB</name>
    <name evidence="11" type="ORF">LVISKB_0557</name>
</gene>
<comment type="caution">
    <text evidence="7">Lacks conserved residue(s) required for the propagation of feature annotation.</text>
</comment>
<sequence length="300" mass="32071">MHKEVKIMGKTIIRVPATAANLGPGIDSIGAALHLYLTVIIEEKTEKWRVNHALGTEIPRDENNLMVKTALQVNPKLTPHQLTVMSDIPVSRGLGSSTSAIIAGIKIANELGEMDLTIPEQLNWAVKLGGELDNVAPALLGQAAVATVNEDEATAIKLPLPELRVLVFIPGQKLLARKSREALPKDLPFATAVHASGVANVLVAALLTKDWELAAKMIERDEFHEQARSQLVPELKQIRDAAHELGITGTYLSGAGPTVVTFGTSAQVTLLRTKLAKLDLAGSLRILDLDPDGATVLTDA</sequence>
<evidence type="ECO:0000259" key="9">
    <source>
        <dbReference type="Pfam" id="PF00288"/>
    </source>
</evidence>
<dbReference type="SUPFAM" id="SSF54211">
    <property type="entry name" value="Ribosomal protein S5 domain 2-like"/>
    <property type="match status" value="1"/>
</dbReference>
<dbReference type="Pfam" id="PF00288">
    <property type="entry name" value="GHMP_kinases_N"/>
    <property type="match status" value="1"/>
</dbReference>
<dbReference type="SUPFAM" id="SSF55060">
    <property type="entry name" value="GHMP Kinase, C-terminal domain"/>
    <property type="match status" value="1"/>
</dbReference>
<proteinExistence type="inferred from homology"/>
<evidence type="ECO:0000256" key="4">
    <source>
        <dbReference type="ARBA" id="ARBA00022741"/>
    </source>
</evidence>
<dbReference type="GO" id="GO:0009088">
    <property type="term" value="P:threonine biosynthetic process"/>
    <property type="evidence" value="ECO:0007669"/>
    <property type="project" value="UniProtKB-UniRule"/>
</dbReference>
<keyword evidence="3 7" id="KW-0791">Threonine biosynthesis</keyword>
<keyword evidence="2 7" id="KW-0808">Transferase</keyword>
<dbReference type="Gene3D" id="3.30.230.10">
    <property type="match status" value="1"/>
</dbReference>
<dbReference type="PANTHER" id="PTHR20861:SF1">
    <property type="entry name" value="HOMOSERINE KINASE"/>
    <property type="match status" value="1"/>
</dbReference>
<dbReference type="Pfam" id="PF08544">
    <property type="entry name" value="GHMP_kinases_C"/>
    <property type="match status" value="1"/>
</dbReference>
<evidence type="ECO:0000313" key="12">
    <source>
        <dbReference type="Proteomes" id="UP000012042"/>
    </source>
</evidence>
<dbReference type="HAMAP" id="MF_00384">
    <property type="entry name" value="Homoser_kinase"/>
    <property type="match status" value="1"/>
</dbReference>
<dbReference type="PRINTS" id="PR00958">
    <property type="entry name" value="HOMSERKINASE"/>
</dbReference>
<dbReference type="EC" id="2.7.1.39" evidence="7 8"/>
<dbReference type="GO" id="GO:0005524">
    <property type="term" value="F:ATP binding"/>
    <property type="evidence" value="ECO:0007669"/>
    <property type="project" value="UniProtKB-UniRule"/>
</dbReference>
<keyword evidence="4 7" id="KW-0547">Nucleotide-binding</keyword>
<keyword evidence="5 7" id="KW-0418">Kinase</keyword>
<dbReference type="InterPro" id="IPR014721">
    <property type="entry name" value="Ribsml_uS5_D2-typ_fold_subgr"/>
</dbReference>
<protein>
    <recommendedName>
        <fullName evidence="7 8">Homoserine kinase</fullName>
        <shortName evidence="7">HK</shortName>
        <shortName evidence="7">HSK</shortName>
        <ecNumber evidence="7 8">2.7.1.39</ecNumber>
    </recommendedName>
</protein>
<dbReference type="InterPro" id="IPR000870">
    <property type="entry name" value="Homoserine_kinase"/>
</dbReference>
<evidence type="ECO:0000313" key="11">
    <source>
        <dbReference type="EMBL" id="BAN06192.1"/>
    </source>
</evidence>
<dbReference type="EMBL" id="AP012167">
    <property type="protein sequence ID" value="BAN06192.1"/>
    <property type="molecule type" value="Genomic_DNA"/>
</dbReference>
<dbReference type="PIRSF" id="PIRSF000676">
    <property type="entry name" value="Homoser_kin"/>
    <property type="match status" value="1"/>
</dbReference>
<evidence type="ECO:0000256" key="7">
    <source>
        <dbReference type="HAMAP-Rule" id="MF_00384"/>
    </source>
</evidence>
<comment type="pathway">
    <text evidence="7">Amino-acid biosynthesis; L-threonine biosynthesis; L-threonine from L-aspartate: step 4/5.</text>
</comment>
<dbReference type="InterPro" id="IPR036554">
    <property type="entry name" value="GHMP_kinase_C_sf"/>
</dbReference>